<dbReference type="SUPFAM" id="SSF52242">
    <property type="entry name" value="Cobalamin (vitamin B12)-binding domain"/>
    <property type="match status" value="1"/>
</dbReference>
<evidence type="ECO:0000256" key="2">
    <source>
        <dbReference type="ARBA" id="ARBA00008465"/>
    </source>
</evidence>
<dbReference type="InterPro" id="IPR036724">
    <property type="entry name" value="Cobalamin-bd_sf"/>
</dbReference>
<dbReference type="PANTHER" id="PTHR48101:SF1">
    <property type="entry name" value="METHYLMALONYL-COA MUTASE, LARGE SUBUNIT"/>
    <property type="match status" value="1"/>
</dbReference>
<dbReference type="Proteomes" id="UP000245133">
    <property type="component" value="Unassembled WGS sequence"/>
</dbReference>
<evidence type="ECO:0000256" key="1">
    <source>
        <dbReference type="ARBA" id="ARBA00001922"/>
    </source>
</evidence>
<keyword evidence="5" id="KW-0170">Cobalt</keyword>
<proteinExistence type="inferred from homology"/>
<dbReference type="SUPFAM" id="SSF51703">
    <property type="entry name" value="Cobalamin (vitamin B12)-dependent enzymes"/>
    <property type="match status" value="1"/>
</dbReference>
<protein>
    <submittedName>
        <fullName evidence="7">Putative methylmalonyl-CoA mutase, small subunit</fullName>
    </submittedName>
</protein>
<evidence type="ECO:0000259" key="6">
    <source>
        <dbReference type="Pfam" id="PF01642"/>
    </source>
</evidence>
<dbReference type="GO" id="GO:0016866">
    <property type="term" value="F:intramolecular transferase activity"/>
    <property type="evidence" value="ECO:0007669"/>
    <property type="project" value="InterPro"/>
</dbReference>
<keyword evidence="4" id="KW-0413">Isomerase</keyword>
<sequence length="598" mass="66541">MEEKLFAEFAPIASETWIQTITKDLKGLDYSKVRWQTEDGFIVEPFYSEAPVSLPDIRRAEKSWKITEFIPLSKESTQANLEAKQAIQTGAEAIVFSLGSEIKKLEDLIRETTLGIDTKLTPLLFTNLSPYLKSVTEWKSFGSDYTNIHFDIDPFVNILSSGDLGLPKSDLSKHLYSISLSLPKKSICVHSHYLRDAGASISQELSFALAWGHEYLQMLVSEGQKPKLAAESIWFWMGIGSDYFSEIAKIRAFRILWAQILEQYETGLGESTLPTVLSQTSTWNYTAYDPYVNMLRGTTEAMSAVLGGSDFVAVLPFDTVEGATEFGKRIARNSQLLLRHESHLDKVHDPSSGSYYIENLTHQLAETAWKSFQTWEAKGGFFIGIQTGEVQKEVLTSASQKRDAVATKKQTLLGSNQYPLASERHPKLPSILANGKEGKGEGGQYPALPIKRLSFDLDRLRSLTDARIAQGKSVPKVFLLSIGDLTMRKARAGFSANFIGCLGYEILEQSGFSDLKDGVKAAKDAKADLVVLCSSDEEYATLIPEFGKLLKEQIPSAWPLVAGYPKDLIEVAAQNGISEFIHLKRNLIEFMEKAQARL</sequence>
<evidence type="ECO:0000256" key="3">
    <source>
        <dbReference type="ARBA" id="ARBA00022628"/>
    </source>
</evidence>
<dbReference type="EMBL" id="BFBB01000009">
    <property type="protein sequence ID" value="GBF51849.1"/>
    <property type="molecule type" value="Genomic_DNA"/>
</dbReference>
<dbReference type="Gene3D" id="3.20.20.240">
    <property type="entry name" value="Methylmalonyl-CoA mutase"/>
    <property type="match status" value="1"/>
</dbReference>
<comment type="similarity">
    <text evidence="2">Belongs to the methylmalonyl-CoA mutase family.</text>
</comment>
<keyword evidence="3" id="KW-0846">Cobalamin</keyword>
<reference evidence="7 8" key="1">
    <citation type="submission" date="2018-02" db="EMBL/GenBank/DDBJ databases">
        <title>Novel Leptospira species isolated from soil and water in Japan.</title>
        <authorList>
            <person name="Nakao R."/>
            <person name="Masuzawa T."/>
        </authorList>
    </citation>
    <scope>NUCLEOTIDE SEQUENCE [LARGE SCALE GENOMIC DNA]</scope>
    <source>
        <strain evidence="7 8">YH101</strain>
    </source>
</reference>
<dbReference type="Pfam" id="PF01642">
    <property type="entry name" value="MM_CoA_mutase"/>
    <property type="match status" value="1"/>
</dbReference>
<comment type="caution">
    <text evidence="7">The sequence shown here is derived from an EMBL/GenBank/DDBJ whole genome shotgun (WGS) entry which is preliminary data.</text>
</comment>
<evidence type="ECO:0000256" key="4">
    <source>
        <dbReference type="ARBA" id="ARBA00023235"/>
    </source>
</evidence>
<gene>
    <name evidence="7" type="ORF">LPTSP4_33870</name>
</gene>
<dbReference type="InterPro" id="IPR006099">
    <property type="entry name" value="MeMalonylCoA_mutase_a/b_cat"/>
</dbReference>
<name>A0A2P2E4P8_9LEPT</name>
<keyword evidence="8" id="KW-1185">Reference proteome</keyword>
<evidence type="ECO:0000313" key="8">
    <source>
        <dbReference type="Proteomes" id="UP000245133"/>
    </source>
</evidence>
<dbReference type="RefSeq" id="WP_108978241.1">
    <property type="nucleotide sequence ID" value="NZ_BFBB01000009.1"/>
</dbReference>
<accession>A0A2P2E4P8</accession>
<dbReference type="GO" id="GO:0046872">
    <property type="term" value="F:metal ion binding"/>
    <property type="evidence" value="ECO:0007669"/>
    <property type="project" value="InterPro"/>
</dbReference>
<evidence type="ECO:0000313" key="7">
    <source>
        <dbReference type="EMBL" id="GBF51849.1"/>
    </source>
</evidence>
<dbReference type="InterPro" id="IPR016176">
    <property type="entry name" value="Cbl-dep_enz_cat"/>
</dbReference>
<dbReference type="AlphaFoldDB" id="A0A2P2E4P8"/>
<evidence type="ECO:0000256" key="5">
    <source>
        <dbReference type="ARBA" id="ARBA00023285"/>
    </source>
</evidence>
<comment type="cofactor">
    <cofactor evidence="1">
        <name>adenosylcob(III)alamin</name>
        <dbReference type="ChEBI" id="CHEBI:18408"/>
    </cofactor>
</comment>
<dbReference type="Gene3D" id="3.40.50.280">
    <property type="entry name" value="Cobalamin-binding domain"/>
    <property type="match status" value="1"/>
</dbReference>
<organism evidence="7 8">
    <name type="scientific">Leptospira ryugenii</name>
    <dbReference type="NCBI Taxonomy" id="1917863"/>
    <lineage>
        <taxon>Bacteria</taxon>
        <taxon>Pseudomonadati</taxon>
        <taxon>Spirochaetota</taxon>
        <taxon>Spirochaetia</taxon>
        <taxon>Leptospirales</taxon>
        <taxon>Leptospiraceae</taxon>
        <taxon>Leptospira</taxon>
    </lineage>
</organism>
<feature type="domain" description="Methylmalonyl-CoA mutase alpha/beta chain catalytic" evidence="6">
    <location>
        <begin position="185"/>
        <end position="424"/>
    </location>
</feature>
<dbReference type="PANTHER" id="PTHR48101">
    <property type="entry name" value="METHYLMALONYL-COA MUTASE, MITOCHONDRIAL-RELATED"/>
    <property type="match status" value="1"/>
</dbReference>
<dbReference type="OrthoDB" id="9762378at2"/>
<dbReference type="GO" id="GO:0031419">
    <property type="term" value="F:cobalamin binding"/>
    <property type="evidence" value="ECO:0007669"/>
    <property type="project" value="UniProtKB-KW"/>
</dbReference>